<dbReference type="SMART" id="SM00823">
    <property type="entry name" value="PKS_PP"/>
    <property type="match status" value="3"/>
</dbReference>
<dbReference type="PANTHER" id="PTHR45527:SF1">
    <property type="entry name" value="FATTY ACID SYNTHASE"/>
    <property type="match status" value="1"/>
</dbReference>
<dbReference type="NCBIfam" id="TIGR01720">
    <property type="entry name" value="NRPS-para261"/>
    <property type="match status" value="1"/>
</dbReference>
<dbReference type="Pfam" id="PF00550">
    <property type="entry name" value="PP-binding"/>
    <property type="match status" value="4"/>
</dbReference>
<dbReference type="Pfam" id="PF00668">
    <property type="entry name" value="Condensation"/>
    <property type="match status" value="4"/>
</dbReference>
<dbReference type="FunFam" id="3.40.50.980:FF:000001">
    <property type="entry name" value="Non-ribosomal peptide synthetase"/>
    <property type="match status" value="3"/>
</dbReference>
<dbReference type="GO" id="GO:0003824">
    <property type="term" value="F:catalytic activity"/>
    <property type="evidence" value="ECO:0007669"/>
    <property type="project" value="InterPro"/>
</dbReference>
<dbReference type="InterPro" id="IPR010060">
    <property type="entry name" value="NRPS_synth"/>
</dbReference>
<dbReference type="NCBIfam" id="NF003417">
    <property type="entry name" value="PRK04813.1"/>
    <property type="match status" value="4"/>
</dbReference>
<dbReference type="FunFam" id="1.10.1200.10:FF:000005">
    <property type="entry name" value="Nonribosomal peptide synthetase 1"/>
    <property type="match status" value="3"/>
</dbReference>
<dbReference type="InterPro" id="IPR001242">
    <property type="entry name" value="Condensation_dom"/>
</dbReference>
<evidence type="ECO:0000256" key="7">
    <source>
        <dbReference type="ARBA" id="ARBA00023098"/>
    </source>
</evidence>
<dbReference type="Gene3D" id="3.30.559.10">
    <property type="entry name" value="Chloramphenicol acetyltransferase-like domain"/>
    <property type="match status" value="4"/>
</dbReference>
<comment type="cofactor">
    <cofactor evidence="1">
        <name>pantetheine 4'-phosphate</name>
        <dbReference type="ChEBI" id="CHEBI:47942"/>
    </cofactor>
</comment>
<dbReference type="PROSITE" id="PS00455">
    <property type="entry name" value="AMP_BINDING"/>
    <property type="match status" value="4"/>
</dbReference>
<comment type="caution">
    <text evidence="9">The sequence shown here is derived from an EMBL/GenBank/DDBJ whole genome shotgun (WGS) entry which is preliminary data.</text>
</comment>
<feature type="domain" description="Carrier" evidence="8">
    <location>
        <begin position="1622"/>
        <end position="1702"/>
    </location>
</feature>
<dbReference type="NCBIfam" id="TIGR01733">
    <property type="entry name" value="AA-adenyl-dom"/>
    <property type="match status" value="3"/>
</dbReference>
<dbReference type="Gene3D" id="3.40.50.12780">
    <property type="entry name" value="N-terminal domain of ligase-like"/>
    <property type="match status" value="1"/>
</dbReference>
<dbReference type="CDD" id="cd05931">
    <property type="entry name" value="FAAL"/>
    <property type="match status" value="1"/>
</dbReference>
<dbReference type="Pfam" id="PF23024">
    <property type="entry name" value="AMP-dom_DIP2-like"/>
    <property type="match status" value="1"/>
</dbReference>
<dbReference type="Pfam" id="PF13193">
    <property type="entry name" value="AMP-binding_C"/>
    <property type="match status" value="3"/>
</dbReference>
<feature type="domain" description="Carrier" evidence="8">
    <location>
        <begin position="572"/>
        <end position="647"/>
    </location>
</feature>
<dbReference type="CDD" id="cd05930">
    <property type="entry name" value="A_NRPS"/>
    <property type="match status" value="2"/>
</dbReference>
<evidence type="ECO:0000256" key="5">
    <source>
        <dbReference type="ARBA" id="ARBA00022737"/>
    </source>
</evidence>
<evidence type="ECO:0000256" key="4">
    <source>
        <dbReference type="ARBA" id="ARBA00022553"/>
    </source>
</evidence>
<reference evidence="9 10" key="1">
    <citation type="submission" date="2016-09" db="EMBL/GenBank/DDBJ databases">
        <title>Pseudoalteromonas amylolytica sp. nov., isolated from the surface seawater.</title>
        <authorList>
            <person name="Wu Y.-H."/>
            <person name="Cheng H."/>
            <person name="Jin X.-B."/>
            <person name="Wang C.-S."/>
            <person name="Xu X.-W."/>
        </authorList>
    </citation>
    <scope>NUCLEOTIDE SEQUENCE [LARGE SCALE GENOMIC DNA]</scope>
    <source>
        <strain evidence="9 10">JW1</strain>
    </source>
</reference>
<evidence type="ECO:0000256" key="2">
    <source>
        <dbReference type="ARBA" id="ARBA00006432"/>
    </source>
</evidence>
<dbReference type="FunFam" id="3.30.300.30:FF:000010">
    <property type="entry name" value="Enterobactin synthetase component F"/>
    <property type="match status" value="1"/>
</dbReference>
<dbReference type="InterPro" id="IPR010071">
    <property type="entry name" value="AA_adenyl_dom"/>
</dbReference>
<dbReference type="Gene3D" id="3.30.300.30">
    <property type="match status" value="4"/>
</dbReference>
<accession>A0A1S1MPX7</accession>
<keyword evidence="4" id="KW-0597">Phosphoprotein</keyword>
<keyword evidence="7" id="KW-0443">Lipid metabolism</keyword>
<dbReference type="InterPro" id="IPR006162">
    <property type="entry name" value="Ppantetheine_attach_site"/>
</dbReference>
<protein>
    <recommendedName>
        <fullName evidence="8">Carrier domain-containing protein</fullName>
    </recommendedName>
</protein>
<dbReference type="Gene3D" id="3.40.50.980">
    <property type="match status" value="6"/>
</dbReference>
<dbReference type="InterPro" id="IPR020845">
    <property type="entry name" value="AMP-binding_CS"/>
</dbReference>
<dbReference type="GO" id="GO:0031177">
    <property type="term" value="F:phosphopantetheine binding"/>
    <property type="evidence" value="ECO:0007669"/>
    <property type="project" value="InterPro"/>
</dbReference>
<dbReference type="InterPro" id="IPR042099">
    <property type="entry name" value="ANL_N_sf"/>
</dbReference>
<dbReference type="EMBL" id="MKJU01000032">
    <property type="protein sequence ID" value="OHU87277.1"/>
    <property type="molecule type" value="Genomic_DNA"/>
</dbReference>
<keyword evidence="3" id="KW-0596">Phosphopantetheine</keyword>
<dbReference type="SUPFAM" id="SSF56801">
    <property type="entry name" value="Acetyl-CoA synthetase-like"/>
    <property type="match status" value="4"/>
</dbReference>
<feature type="domain" description="Carrier" evidence="8">
    <location>
        <begin position="4270"/>
        <end position="4347"/>
    </location>
</feature>
<evidence type="ECO:0000256" key="1">
    <source>
        <dbReference type="ARBA" id="ARBA00001957"/>
    </source>
</evidence>
<dbReference type="Gene3D" id="1.10.1200.10">
    <property type="entry name" value="ACP-like"/>
    <property type="match status" value="4"/>
</dbReference>
<dbReference type="FunFam" id="3.30.300.30:FF:000015">
    <property type="entry name" value="Nonribosomal peptide synthase SidD"/>
    <property type="match status" value="2"/>
</dbReference>
<dbReference type="InterPro" id="IPR045851">
    <property type="entry name" value="AMP-bd_C_sf"/>
</dbReference>
<dbReference type="GO" id="GO:0071766">
    <property type="term" value="P:Actinobacterium-type cell wall biogenesis"/>
    <property type="evidence" value="ECO:0007669"/>
    <property type="project" value="UniProtKB-ARBA"/>
</dbReference>
<dbReference type="GO" id="GO:0043041">
    <property type="term" value="P:amino acid activation for nonribosomal peptide biosynthetic process"/>
    <property type="evidence" value="ECO:0007669"/>
    <property type="project" value="TreeGrafter"/>
</dbReference>
<dbReference type="InterPro" id="IPR020806">
    <property type="entry name" value="PKS_PP-bd"/>
</dbReference>
<dbReference type="GO" id="GO:0008610">
    <property type="term" value="P:lipid biosynthetic process"/>
    <property type="evidence" value="ECO:0007669"/>
    <property type="project" value="InterPro"/>
</dbReference>
<keyword evidence="6" id="KW-0276">Fatty acid metabolism</keyword>
<dbReference type="GO" id="GO:0044550">
    <property type="term" value="P:secondary metabolite biosynthetic process"/>
    <property type="evidence" value="ECO:0007669"/>
    <property type="project" value="UniProtKB-ARBA"/>
</dbReference>
<evidence type="ECO:0000256" key="3">
    <source>
        <dbReference type="ARBA" id="ARBA00022450"/>
    </source>
</evidence>
<dbReference type="FunFam" id="2.30.38.10:FF:000001">
    <property type="entry name" value="Non-ribosomal peptide synthetase PvdI"/>
    <property type="match status" value="2"/>
</dbReference>
<dbReference type="SUPFAM" id="SSF47336">
    <property type="entry name" value="ACP-like"/>
    <property type="match status" value="4"/>
</dbReference>
<organism evidence="9 10">
    <name type="scientific">Pseudoalteromonas amylolytica</name>
    <dbReference type="NCBI Taxonomy" id="1859457"/>
    <lineage>
        <taxon>Bacteria</taxon>
        <taxon>Pseudomonadati</taxon>
        <taxon>Pseudomonadota</taxon>
        <taxon>Gammaproteobacteria</taxon>
        <taxon>Alteromonadales</taxon>
        <taxon>Pseudoalteromonadaceae</taxon>
        <taxon>Pseudoalteromonas</taxon>
    </lineage>
</organism>
<dbReference type="PROSITE" id="PS50075">
    <property type="entry name" value="CARRIER"/>
    <property type="match status" value="4"/>
</dbReference>
<comment type="similarity">
    <text evidence="2">Belongs to the ATP-dependent AMP-binding enzyme family.</text>
</comment>
<sequence length="4368" mass="486142">METIHDYLAAHAIANDQGTAFTFIEDNGEQSQISFSQLHQQAQSIAQTLMTQVDVGARVVLLYPPGLEYIQAFLGCLYAGVVAVPLYPPQSKKHAGRVLTVIDDCKASLILTNSLLKGQLEMELAPLSVKGFDELIGSTDIETFSLPAPEQVAFLQYTSGSTGTPKGVVVTHANIVANLKTLQQATHCAKEDVFCNWLPLFHDLGLVNTLLLPIFLGAHSVLMSPVRFIKSPLAWFKAITEFKASICGAPNFAFDHCIERIKPHHLAGIDLSTWRIAFNAAEPVDAQTLMRFSDRFARVGFKESALFPAYGMAEATVFICGGAHKVAYTALPFNSEALQKGQAILPSDDDEKQQILIAHGQVQQHHHLKIVDPQTCKELPEGHVGEIWFAGPSLAQGYWNDPQKTAASFGATLESDDQRYLRTGDLGFMYNGELYISGRIKDVMIIKGRNYYPQDFEKLAYSAYPGLSQNGAAAFEVNGSAVLMLEISRSEMAKFDYASACETIKAAIFEHFEVVLEDILFLKAGRINRTSSGKIQRSLSKKRYLANDIEYLYSAVHPDTEGQQAQVSEKAVTVSETEAALCTLWQKTFGLDSISVEDNFLNLGGHSLLAATLVAEIQQTWRVDVSIRDLFSANTIRKLAQVIENASACELTTIQSSNQTTSLLPSYAQERMWLVNQIESNNAHYNLSFSIKLFGQLNTAYLQQALNIIIERHQTLRTNFYEQSGQVLQRVRSSFELEITEYDLCALDSDEQAARIATLSEQESTKAFDLEQDLMLKVSLLKLSPQSHIMLLSVHHIAADGWSLGLLVKELNALYAAQIHGTANPLESLDIQYTDYALWQRKTLDESALQKHLQYWKVHLANLPVVHSLPLDKPRPSIQSFQGASVNKTLNKALLERLQALATEHQATTFMLMNAAFSSFLSRYSGETDIVFGSPIANREQSQVASLIGLFINNLVYRCDLSEDPTFVDLLAQTKERTLASYEHQQMPFEKLVDELQPERSLGHSPLFQVMLILQSHQMEALCLPGLDIQNPQARDNFAQYDLTLTLNESDAGLEMQWQYAVDLFEHASIERMVESFVLMLEGIVSSPMTRVSELPLLDTSGHERLVTQYNDTKRDYAKNTCIHELFEQQVSETPDAIAAIFNGDALTYQQVNQRANQLAHYFAQNGIHSGSIIGVCVERSLDMLISTLAIMKAGCAYLPLDPSYPHARLSYMLEDSEVKWVITHQHLSERLSVENLLCLDDEATAKEIARQAQSNLDKAQLELDSNTLAYLIYTSGSTGKPKGVMLEHGNVVNFLRAMQEAPGMIHDDTLLAVTSLSFDIHVLELYLPLSVGGRLVLASSDNAISADELAQLMAEHQVTMMQATPATWKMLVGNGWQPKHQLKVLCGGEALSESLKNSLLSFDNIELWNMYGPTETAVWSATCKIEDAISLGKPIANTQFYVLDTHSNPVPVGVAGELYIGGDGVARGYFNQPQLSAERFIDNPYGPGRLYKTGDLVRWLADGTLQYLRRVDHQVKVRGYRIELGEIESALLQHPQVQDAVAHVFAERDDTSLVAYVTLTSNHRQEDIQDALLEHLEALLPSYMLPNAIVCLRQIPLTPNGKVNRHALPKPERGNEAQYVAPETETEKQLCELWQQLLGIEPKQGKWLSVNSNFFNLGGHSLLAARLVALIRTQWHVEVPIRTLFTEQTVRKLAHVIDLASVSHSTKIQPAVSNEPTPLSFAQQRLWLIEQIESGTTQYNMCQAFKLSGPLDVAAMQNAFNIIVERHQVLRTTLHTTDSGTAIQVVSDTWSLELPTYDLSDLSEPEQEQTVRDNIAQESSTLFDLSRDLMVRVKLLKLAPQSHVLLVTMHHIAVDGWSVGIIFDEFNRLYKDPESKLANIDIQYGDYAHWQQQTLQGERLESHLAFWKERLSGLPEVHNLALDRARPPVQDYKGAHLIQTLSPDIQTGLNELAKASNTTLFMVLHAALAILLARHSDKDDSSTGADNIVIGAPVANREQSELAPLVGFFTNSVVLQLNLSGNPSFTDLLQSSKADLLDVYEHTELPFEKLVDELQQARNLGYSPLFQVKLALQNNTQGWFDLPSITAQKIEQPHSVALHDLSLDIYEQAGGLMLDWEYATALFNASTIERMSSHFEILLKGIIAAPQSRVSELPFLSTDEVEQLLDWSTWSSENHEETSISDGQSVLDLFEAQVKEHPNNIAATFGLSAHMREAISYQQLNAKANQIAHYLVCEGVTPDTLVGLCVERSLEMVIGIWGILKAGAAYVPIDPDYPEKHIEHILEDSDIEIMLTSAELLSELPFGDLQILPLDDEMWDSFLGDYDEENLDRSKLGLTHSNLAYVIYTSGSTGQPKGVTIEHGALANSTVGRFKAYQESPQSFALFSSYAFDSSIVGIFWTHISGGKLCIVDIKQGLDLQAFETLMADEQVSHFLTLPSVYQTMLLADIHPNSSLQTVIVAGEPCDLNLVKQHQCSSGWKNCRLVNEYGPTEACVWSSYFDCTEHTEGAVPIGMTAPHTELFVLDAKQQLCPVGVTGELYVGGDNLARGYLNATAMTDEKFIASPFRDGQRLYKTGDLVRCAPDQQGKPGNLEFVGRVDHQIKIRGFRIELGEIESAILTSELVSEAVVLAKSLDPAQDTKQLVAYVVASKTQQEVAAEDNFNELNLREELVAYLEHSLLSHKVPSAFVFLDALPHTPNGKVDRKALEAKDVPVQLTQQYVAPSSEVERQLCEIWQKLLKLKKVGVTENFFAIGGDSILAIQAVTQAAKQGLVLTTRQIFECQTIEKLAPLVNGTAQIEAPQEAICGEQVFIPIQREFLTGDSVDQHHYNQSVLLTVPADFTIEALRDIMFAVYQRHDILRLSVVEQAGKYMPLTEQCVERAIKCVDLGHLAGQSWEDELTKASREAKAGLSLATADVFRAVLFTGNSTQRRLLLTAHHMVIDGVSWRILFEDMASAFEQWQQDDAIVLGAKTSSFQQWGQFLYDYANSDDISAEKAFWEAQAATPVDDLPVDQGAVEDNSLSNSDTVEFELSDSHTQALLNQCTAAYRTQINDLLLSALYLALHKWTGNHAFRVDLESHGRESLNEALDLTQTMGWFTCVYPVLLHTQPDASIEQVIKAVKEQLRAVPHGGIGFGVMQQMLASNEHRERFARTVGGASAVLFNYLGQFDQVINNDGVFQAANEFTGEDVSMRRQRGHQLELNGLVSGGKLQFSLRFNALQYQQATIKALVHKIETSLIEIIEHCQSQAVGGVTPSDFALSRVDQAQLDEWYQDYPNMEKLYVTTGMQQGLLFHSSLDASAYLTQLSIDIDGALNAAAMQHAWREIIRRHDVFRTAFTDDLTHQVVLSDVNVPFTHLDWSALSDSEQQQQLSQFLQDDRAQGFDLRAVPLTRVTLVTLQARRHYLIWSNHHALSDGWSLPLVLKELLSIYTQIHDLDAQQLSTQSVVSSLPDAPQYERYIGWLAQQDKQQAQDFWREKLAQVASSTHLYLEEAKEHSTHGAAKEKLALSAQVSAQLQSLAQQHKVTLNTLIQAAWAYVVHRYSGEQRVMFGETVSGRPPELAGVNDIIGLFINSLPVVVDIQPEQDIGNWLRSLNQASVERVEHGHLPLSEIQTLSPHISTGLAERKLFDTLVVFENYPVDQEIHHIVEGSGLTVNELRNEEQTNYALTLMVLPEHTGSEDKLSFELGYRSEQYSTESVGELLALFELTLTRFLASDCHTVGQLSALIPSQSRQLLDWNNTVSEYPKESCIHELFEEHAANMPQAIAVTFDGDTTASLTYGELNAKANQLAHYLIAQGVKPDTLVGISVERSLEMVIGLLGILKAGGAYVPLDPSLPEARLNYMVQDSGAELVLTQQKFAGLFQCDQQQLVCLEQAETFAQYSTENIDKTRLGLTSSHLAYVIYTSGSTGQPKGVESIHRGMMNRLDWMHCEYRLQTGDRVLQKTPYSFDVSVWEFFWTLGYGAQLVVAKPDGHKDPEYLRDLIQTQQVTVMHFVPSMLANMLNEVSFSQLPSVRYVFCSGEALAKKLADEFNATKSEHTQLFNLYGPTEASIDVTYWECDGNDKLSFVPIGRAINNTQLYVLDTQLQPVPVGVPGVLYIGGDNLARGYLNRPELTAERFIANPFFAANSVNSSERLYHTGDLARYLPDGNLEFIGRVDDQIKVRGLRIELGEIEAQLAKQSGVESAYVMARDFAGSTQLVGYIKAPNELPQAAQLSLVTQVKAELAKQLPDYMIPSVLLVVSQWPLTPNGKVNKKALPTPENIDRQSEYIAPETQTEQVLAEMWSQLLGVEQSKIGTTTNFFELGGHSLMVVRLVAMIKQKFTVGLDMATALRAPNIKEVAHHIDSEILKLEFKQAGSEVEGDEVEFLI</sequence>
<dbReference type="SUPFAM" id="SSF52777">
    <property type="entry name" value="CoA-dependent acyltransferases"/>
    <property type="match status" value="8"/>
</dbReference>
<dbReference type="GO" id="GO:0006631">
    <property type="term" value="P:fatty acid metabolic process"/>
    <property type="evidence" value="ECO:0007669"/>
    <property type="project" value="UniProtKB-KW"/>
</dbReference>
<dbReference type="PANTHER" id="PTHR45527">
    <property type="entry name" value="NONRIBOSOMAL PEPTIDE SYNTHETASE"/>
    <property type="match status" value="1"/>
</dbReference>
<dbReference type="STRING" id="1859457.BET10_20220"/>
<dbReference type="CDD" id="cd12116">
    <property type="entry name" value="A_NRPS_Ta1_like"/>
    <property type="match status" value="1"/>
</dbReference>
<dbReference type="InterPro" id="IPR000873">
    <property type="entry name" value="AMP-dep_synth/lig_dom"/>
</dbReference>
<dbReference type="PROSITE" id="PS00012">
    <property type="entry name" value="PHOSPHOPANTETHEINE"/>
    <property type="match status" value="2"/>
</dbReference>
<keyword evidence="5" id="KW-0677">Repeat</keyword>
<dbReference type="Gene3D" id="3.30.559.30">
    <property type="entry name" value="Nonribosomal peptide synthetase, condensation domain"/>
    <property type="match status" value="4"/>
</dbReference>
<proteinExistence type="inferred from homology"/>
<dbReference type="FunFam" id="3.40.50.12780:FF:000012">
    <property type="entry name" value="Non-ribosomal peptide synthetase"/>
    <property type="match status" value="2"/>
</dbReference>
<evidence type="ECO:0000256" key="6">
    <source>
        <dbReference type="ARBA" id="ARBA00022832"/>
    </source>
</evidence>
<dbReference type="GO" id="GO:0005829">
    <property type="term" value="C:cytosol"/>
    <property type="evidence" value="ECO:0007669"/>
    <property type="project" value="TreeGrafter"/>
</dbReference>
<feature type="domain" description="Carrier" evidence="8">
    <location>
        <begin position="2720"/>
        <end position="2794"/>
    </location>
</feature>
<dbReference type="FunFam" id="3.40.50.12780:FF:000013">
    <property type="entry name" value="Long-chain-fatty-acid--AMP ligase FadD32"/>
    <property type="match status" value="1"/>
</dbReference>
<name>A0A1S1MPX7_9GAMM</name>
<dbReference type="InterPro" id="IPR025110">
    <property type="entry name" value="AMP-bd_C"/>
</dbReference>
<gene>
    <name evidence="9" type="ORF">BET10_20220</name>
</gene>
<dbReference type="InterPro" id="IPR009081">
    <property type="entry name" value="PP-bd_ACP"/>
</dbReference>
<dbReference type="Pfam" id="PF00501">
    <property type="entry name" value="AMP-binding"/>
    <property type="match status" value="4"/>
</dbReference>
<evidence type="ECO:0000313" key="10">
    <source>
        <dbReference type="Proteomes" id="UP000179786"/>
    </source>
</evidence>
<dbReference type="InterPro" id="IPR036736">
    <property type="entry name" value="ACP-like_sf"/>
</dbReference>
<dbReference type="CDD" id="cd19543">
    <property type="entry name" value="DCL_NRPS"/>
    <property type="match status" value="1"/>
</dbReference>
<dbReference type="Gene3D" id="2.30.38.10">
    <property type="entry name" value="Luciferase, Domain 3"/>
    <property type="match status" value="3"/>
</dbReference>
<dbReference type="FunFam" id="3.40.50.980:FF:000002">
    <property type="entry name" value="Enterobactin synthetase component F"/>
    <property type="match status" value="1"/>
</dbReference>
<dbReference type="CDD" id="cd19531">
    <property type="entry name" value="LCL_NRPS-like"/>
    <property type="match status" value="2"/>
</dbReference>
<evidence type="ECO:0000313" key="9">
    <source>
        <dbReference type="EMBL" id="OHU87277.1"/>
    </source>
</evidence>
<keyword evidence="10" id="KW-1185">Reference proteome</keyword>
<dbReference type="CDD" id="cd19534">
    <property type="entry name" value="E_NRPS"/>
    <property type="match status" value="1"/>
</dbReference>
<dbReference type="InterPro" id="IPR040097">
    <property type="entry name" value="FAAL/FAAC"/>
</dbReference>
<dbReference type="Proteomes" id="UP000179786">
    <property type="component" value="Unassembled WGS sequence"/>
</dbReference>
<dbReference type="RefSeq" id="WP_070987162.1">
    <property type="nucleotide sequence ID" value="NZ_MKJU01000032.1"/>
</dbReference>
<dbReference type="InterPro" id="IPR023213">
    <property type="entry name" value="CAT-like_dom_sf"/>
</dbReference>
<dbReference type="OrthoDB" id="9757559at2"/>
<evidence type="ECO:0000259" key="8">
    <source>
        <dbReference type="PROSITE" id="PS50075"/>
    </source>
</evidence>